<evidence type="ECO:0000256" key="3">
    <source>
        <dbReference type="ARBA" id="ARBA00022679"/>
    </source>
</evidence>
<sequence length="291" mass="33487">MNKPIKKAVLIAGGYSTRMLPFTRWIPKELLPLNGMPVIQTLIDECADAGIEEIFVITRPDNTLLEDYYQENKKYRSYLIEHKKDTYIEKYEVNHPSGVRVEYIQEDENLPYGDALGLLMVREQMQYEDKFLVLFADDIIFDSTSSVKKLIAYAELSDSVVTLSVAEKNLDEMMSFGNVYLKDEKTRQLSHIIRKPKLEEINTNLVMCGQSVLSNIIYEYYDTFDYNVHPELDTAVTVSRLATDHLVDTIKISGNWVTVGDPQNYLKANIASHVFFGDISKENLIQYINKL</sequence>
<evidence type="ECO:0000256" key="4">
    <source>
        <dbReference type="ARBA" id="ARBA00022695"/>
    </source>
</evidence>
<dbReference type="InterPro" id="IPR005771">
    <property type="entry name" value="GalU_uridylyltTrfase_bac/arc"/>
</dbReference>
<dbReference type="GO" id="GO:0003983">
    <property type="term" value="F:UTP:glucose-1-phosphate uridylyltransferase activity"/>
    <property type="evidence" value="ECO:0007669"/>
    <property type="project" value="UniProtKB-EC"/>
</dbReference>
<evidence type="ECO:0000256" key="1">
    <source>
        <dbReference type="ARBA" id="ARBA00006890"/>
    </source>
</evidence>
<dbReference type="AlphaFoldDB" id="A0A2M7IPW2"/>
<evidence type="ECO:0000313" key="7">
    <source>
        <dbReference type="EMBL" id="PIW97318.1"/>
    </source>
</evidence>
<dbReference type="PANTHER" id="PTHR43197:SF1">
    <property type="entry name" value="UTP--GLUCOSE-1-PHOSPHATE URIDYLYLTRANSFERASE"/>
    <property type="match status" value="1"/>
</dbReference>
<evidence type="ECO:0000256" key="5">
    <source>
        <dbReference type="ARBA" id="ARBA00048128"/>
    </source>
</evidence>
<keyword evidence="4" id="KW-0548">Nucleotidyltransferase</keyword>
<dbReference type="EC" id="2.7.7.9" evidence="2"/>
<accession>A0A2M7IPW2</accession>
<dbReference type="GO" id="GO:0006011">
    <property type="term" value="P:UDP-alpha-D-glucose metabolic process"/>
    <property type="evidence" value="ECO:0007669"/>
    <property type="project" value="InterPro"/>
</dbReference>
<keyword evidence="3" id="KW-0808">Transferase</keyword>
<feature type="domain" description="Nucleotidyl transferase" evidence="6">
    <location>
        <begin position="7"/>
        <end position="269"/>
    </location>
</feature>
<dbReference type="EMBL" id="PFHR01000013">
    <property type="protein sequence ID" value="PIW97318.1"/>
    <property type="molecule type" value="Genomic_DNA"/>
</dbReference>
<organism evidence="7 8">
    <name type="scientific">Candidatus Kaiserbacteria bacterium CG_4_8_14_3_um_filter_38_9</name>
    <dbReference type="NCBI Taxonomy" id="1974599"/>
    <lineage>
        <taxon>Bacteria</taxon>
        <taxon>Candidatus Kaiseribacteriota</taxon>
    </lineage>
</organism>
<dbReference type="PANTHER" id="PTHR43197">
    <property type="entry name" value="UTP--GLUCOSE-1-PHOSPHATE URIDYLYLTRANSFERASE"/>
    <property type="match status" value="1"/>
</dbReference>
<dbReference type="InterPro" id="IPR005835">
    <property type="entry name" value="NTP_transferase_dom"/>
</dbReference>
<comment type="catalytic activity">
    <reaction evidence="5">
        <text>alpha-D-glucose 1-phosphate + UTP + H(+) = UDP-alpha-D-glucose + diphosphate</text>
        <dbReference type="Rhea" id="RHEA:19889"/>
        <dbReference type="ChEBI" id="CHEBI:15378"/>
        <dbReference type="ChEBI" id="CHEBI:33019"/>
        <dbReference type="ChEBI" id="CHEBI:46398"/>
        <dbReference type="ChEBI" id="CHEBI:58601"/>
        <dbReference type="ChEBI" id="CHEBI:58885"/>
        <dbReference type="EC" id="2.7.7.9"/>
    </reaction>
</comment>
<dbReference type="SUPFAM" id="SSF53448">
    <property type="entry name" value="Nucleotide-diphospho-sugar transferases"/>
    <property type="match status" value="1"/>
</dbReference>
<evidence type="ECO:0000259" key="6">
    <source>
        <dbReference type="Pfam" id="PF00483"/>
    </source>
</evidence>
<gene>
    <name evidence="7" type="ORF">COZ82_00200</name>
</gene>
<dbReference type="InterPro" id="IPR029044">
    <property type="entry name" value="Nucleotide-diphossugar_trans"/>
</dbReference>
<evidence type="ECO:0000313" key="8">
    <source>
        <dbReference type="Proteomes" id="UP000230837"/>
    </source>
</evidence>
<comment type="caution">
    <text evidence="7">The sequence shown here is derived from an EMBL/GenBank/DDBJ whole genome shotgun (WGS) entry which is preliminary data.</text>
</comment>
<evidence type="ECO:0000256" key="2">
    <source>
        <dbReference type="ARBA" id="ARBA00012415"/>
    </source>
</evidence>
<dbReference type="Proteomes" id="UP000230837">
    <property type="component" value="Unassembled WGS sequence"/>
</dbReference>
<comment type="similarity">
    <text evidence="1">Belongs to the UDPGP type 2 family.</text>
</comment>
<proteinExistence type="inferred from homology"/>
<name>A0A2M7IPW2_9BACT</name>
<reference evidence="8" key="1">
    <citation type="submission" date="2017-09" db="EMBL/GenBank/DDBJ databases">
        <title>Depth-based differentiation of microbial function through sediment-hosted aquifers and enrichment of novel symbionts in the deep terrestrial subsurface.</title>
        <authorList>
            <person name="Probst A.J."/>
            <person name="Ladd B."/>
            <person name="Jarett J.K."/>
            <person name="Geller-Mcgrath D.E."/>
            <person name="Sieber C.M.K."/>
            <person name="Emerson J.B."/>
            <person name="Anantharaman K."/>
            <person name="Thomas B.C."/>
            <person name="Malmstrom R."/>
            <person name="Stieglmeier M."/>
            <person name="Klingl A."/>
            <person name="Woyke T."/>
            <person name="Ryan C.M."/>
            <person name="Banfield J.F."/>
        </authorList>
    </citation>
    <scope>NUCLEOTIDE SEQUENCE [LARGE SCALE GENOMIC DNA]</scope>
</reference>
<dbReference type="Pfam" id="PF00483">
    <property type="entry name" value="NTP_transferase"/>
    <property type="match status" value="1"/>
</dbReference>
<dbReference type="Gene3D" id="3.90.550.10">
    <property type="entry name" value="Spore Coat Polysaccharide Biosynthesis Protein SpsA, Chain A"/>
    <property type="match status" value="1"/>
</dbReference>
<protein>
    <recommendedName>
        <fullName evidence="2">UTP--glucose-1-phosphate uridylyltransferase</fullName>
        <ecNumber evidence="2">2.7.7.9</ecNumber>
    </recommendedName>
</protein>